<evidence type="ECO:0000256" key="5">
    <source>
        <dbReference type="ARBA" id="ARBA00022989"/>
    </source>
</evidence>
<dbReference type="InterPro" id="IPR036737">
    <property type="entry name" value="OmpA-like_sf"/>
</dbReference>
<dbReference type="InterPro" id="IPR006665">
    <property type="entry name" value="OmpA-like"/>
</dbReference>
<evidence type="ECO:0000256" key="7">
    <source>
        <dbReference type="PROSITE-ProRule" id="PRU00473"/>
    </source>
</evidence>
<evidence type="ECO:0000256" key="1">
    <source>
        <dbReference type="ARBA" id="ARBA00004162"/>
    </source>
</evidence>
<keyword evidence="4 9" id="KW-0812">Transmembrane</keyword>
<feature type="region of interest" description="Disordered" evidence="8">
    <location>
        <begin position="283"/>
        <end position="329"/>
    </location>
</feature>
<comment type="subcellular location">
    <subcellularLocation>
        <location evidence="1">Cell membrane</location>
        <topology evidence="1">Single-pass membrane protein</topology>
    </subcellularLocation>
</comment>
<dbReference type="PANTHER" id="PTHR30329">
    <property type="entry name" value="STATOR ELEMENT OF FLAGELLAR MOTOR COMPLEX"/>
    <property type="match status" value="1"/>
</dbReference>
<keyword evidence="11" id="KW-0282">Flagellum</keyword>
<evidence type="ECO:0000256" key="9">
    <source>
        <dbReference type="SAM" id="Phobius"/>
    </source>
</evidence>
<protein>
    <submittedName>
        <fullName evidence="11">Flagellar motor protein MotB</fullName>
    </submittedName>
</protein>
<keyword evidence="5 9" id="KW-1133">Transmembrane helix</keyword>
<evidence type="ECO:0000256" key="6">
    <source>
        <dbReference type="ARBA" id="ARBA00023136"/>
    </source>
</evidence>
<keyword evidence="6 7" id="KW-0472">Membrane</keyword>
<feature type="domain" description="OmpA-like" evidence="10">
    <location>
        <begin position="155"/>
        <end position="277"/>
    </location>
</feature>
<keyword evidence="12" id="KW-1185">Reference proteome</keyword>
<evidence type="ECO:0000259" key="10">
    <source>
        <dbReference type="PROSITE" id="PS51123"/>
    </source>
</evidence>
<dbReference type="InterPro" id="IPR050330">
    <property type="entry name" value="Bact_OuterMem_StrucFunc"/>
</dbReference>
<dbReference type="InterPro" id="IPR025713">
    <property type="entry name" value="MotB-like_N_dom"/>
</dbReference>
<dbReference type="SUPFAM" id="SSF103088">
    <property type="entry name" value="OmpA-like"/>
    <property type="match status" value="1"/>
</dbReference>
<evidence type="ECO:0000256" key="3">
    <source>
        <dbReference type="ARBA" id="ARBA00022475"/>
    </source>
</evidence>
<accession>A0ABW8NH29</accession>
<comment type="caution">
    <text evidence="11">The sequence shown here is derived from an EMBL/GenBank/DDBJ whole genome shotgun (WGS) entry which is preliminary data.</text>
</comment>
<organism evidence="11 12">
    <name type="scientific">Oceanobacter antarcticus</name>
    <dbReference type="NCBI Taxonomy" id="3133425"/>
    <lineage>
        <taxon>Bacteria</taxon>
        <taxon>Pseudomonadati</taxon>
        <taxon>Pseudomonadota</taxon>
        <taxon>Gammaproteobacteria</taxon>
        <taxon>Oceanospirillales</taxon>
        <taxon>Oceanospirillaceae</taxon>
        <taxon>Oceanobacter</taxon>
    </lineage>
</organism>
<evidence type="ECO:0000256" key="2">
    <source>
        <dbReference type="ARBA" id="ARBA00008914"/>
    </source>
</evidence>
<keyword evidence="3" id="KW-1003">Cell membrane</keyword>
<gene>
    <name evidence="11" type="ORF">WG929_07225</name>
</gene>
<dbReference type="Proteomes" id="UP001620597">
    <property type="component" value="Unassembled WGS sequence"/>
</dbReference>
<dbReference type="PROSITE" id="PS51123">
    <property type="entry name" value="OMPA_2"/>
    <property type="match status" value="1"/>
</dbReference>
<dbReference type="Pfam" id="PF00691">
    <property type="entry name" value="OmpA"/>
    <property type="match status" value="1"/>
</dbReference>
<dbReference type="EMBL" id="JBBKTX010000007">
    <property type="protein sequence ID" value="MFK4752197.1"/>
    <property type="molecule type" value="Genomic_DNA"/>
</dbReference>
<comment type="similarity">
    <text evidence="2">Belongs to the MotB family.</text>
</comment>
<dbReference type="PANTHER" id="PTHR30329:SF21">
    <property type="entry name" value="LIPOPROTEIN YIAD-RELATED"/>
    <property type="match status" value="1"/>
</dbReference>
<dbReference type="Gene3D" id="3.30.1330.60">
    <property type="entry name" value="OmpA-like domain"/>
    <property type="match status" value="1"/>
</dbReference>
<feature type="region of interest" description="Disordered" evidence="8">
    <location>
        <begin position="1"/>
        <end position="20"/>
    </location>
</feature>
<evidence type="ECO:0000256" key="8">
    <source>
        <dbReference type="SAM" id="MobiDB-lite"/>
    </source>
</evidence>
<feature type="transmembrane region" description="Helical" evidence="9">
    <location>
        <begin position="26"/>
        <end position="48"/>
    </location>
</feature>
<keyword evidence="11" id="KW-0969">Cilium</keyword>
<dbReference type="RefSeq" id="WP_416205507.1">
    <property type="nucleotide sequence ID" value="NZ_JBBKTX010000007.1"/>
</dbReference>
<dbReference type="Pfam" id="PF13677">
    <property type="entry name" value="MotB_plug"/>
    <property type="match status" value="1"/>
</dbReference>
<proteinExistence type="inferred from homology"/>
<evidence type="ECO:0000256" key="4">
    <source>
        <dbReference type="ARBA" id="ARBA00022692"/>
    </source>
</evidence>
<name>A0ABW8NH29_9GAMM</name>
<feature type="region of interest" description="Disordered" evidence="8">
    <location>
        <begin position="94"/>
        <end position="123"/>
    </location>
</feature>
<evidence type="ECO:0000313" key="11">
    <source>
        <dbReference type="EMBL" id="MFK4752197.1"/>
    </source>
</evidence>
<sequence length="329" mass="35991">MEHLGPQPPVIIRRSPRRGHEEHGGAWKVAMADFALAMMALFLVLWIISNSTEAQRQAISGYFADPQAFIEGRRAPSAAAIDLGGSPSVLANIGQSGNSDAMINRQPAPDRGDDNDQQQQQQQEVYEQLERLILASPALSPFRNQLLLDITTDGLRLQIVDRQQRPLFESGQAVLTYYAEDMLWELAPVLAASGLRLSITGHTDAYPASPSGQAAEDSNWLLSAQRADAARRALMEAGVSKPQIAQVIGMGDTAPYDRSNPQAPVNRRIALLLLNRQRSESLSGSEVLQDSEISSRSDGGTAADSTLQRVQQQRNRPDNSYDNPPNQME</sequence>
<reference evidence="11 12" key="1">
    <citation type="submission" date="2024-03" db="EMBL/GenBank/DDBJ databases">
        <title>High-quality draft genome sequence of Oceanobacter sp. wDCs-4.</title>
        <authorList>
            <person name="Dong C."/>
        </authorList>
    </citation>
    <scope>NUCLEOTIDE SEQUENCE [LARGE SCALE GENOMIC DNA]</scope>
    <source>
        <strain evidence="12">wDCs-4</strain>
    </source>
</reference>
<evidence type="ECO:0000313" key="12">
    <source>
        <dbReference type="Proteomes" id="UP001620597"/>
    </source>
</evidence>
<keyword evidence="11" id="KW-0966">Cell projection</keyword>